<reference evidence="2" key="1">
    <citation type="submission" date="2020-09" db="EMBL/GenBank/DDBJ databases">
        <title>A novel bacterium of genus Neiella, isolated from South China Sea.</title>
        <authorList>
            <person name="Huang H."/>
            <person name="Mo K."/>
            <person name="Hu Y."/>
        </authorList>
    </citation>
    <scope>NUCLEOTIDE SEQUENCE</scope>
    <source>
        <strain evidence="2">HB171785</strain>
    </source>
</reference>
<dbReference type="Pfam" id="PF13527">
    <property type="entry name" value="Acetyltransf_9"/>
    <property type="match status" value="1"/>
</dbReference>
<evidence type="ECO:0000313" key="2">
    <source>
        <dbReference type="EMBL" id="MBD1391035.1"/>
    </source>
</evidence>
<comment type="caution">
    <text evidence="2">The sequence shown here is derived from an EMBL/GenBank/DDBJ whole genome shotgun (WGS) entry which is preliminary data.</text>
</comment>
<dbReference type="SUPFAM" id="SSF55729">
    <property type="entry name" value="Acyl-CoA N-acyltransferases (Nat)"/>
    <property type="match status" value="1"/>
</dbReference>
<dbReference type="RefSeq" id="WP_191146091.1">
    <property type="nucleotide sequence ID" value="NZ_JACXAF010000026.1"/>
</dbReference>
<keyword evidence="3" id="KW-1185">Reference proteome</keyword>
<dbReference type="CDD" id="cd04301">
    <property type="entry name" value="NAT_SF"/>
    <property type="match status" value="1"/>
</dbReference>
<dbReference type="GO" id="GO:0016747">
    <property type="term" value="F:acyltransferase activity, transferring groups other than amino-acyl groups"/>
    <property type="evidence" value="ECO:0007669"/>
    <property type="project" value="InterPro"/>
</dbReference>
<accession>A0A8J6UMN7</accession>
<gene>
    <name evidence="2" type="ORF">IC617_16520</name>
</gene>
<dbReference type="InterPro" id="IPR016181">
    <property type="entry name" value="Acyl_CoA_acyltransferase"/>
</dbReference>
<name>A0A8J6UMN7_9GAMM</name>
<dbReference type="Gene3D" id="3.40.630.30">
    <property type="match status" value="1"/>
</dbReference>
<protein>
    <submittedName>
        <fullName evidence="2">N-acetyltransferase</fullName>
    </submittedName>
</protein>
<dbReference type="PROSITE" id="PS51186">
    <property type="entry name" value="GNAT"/>
    <property type="match status" value="1"/>
</dbReference>
<sequence length="175" mass="18985">MGFVTQPERPDDHNPITNIHRQAFGRDNEGRLVHRLRREQQLLLSLVTTDGDKAVAHIAFSPVTLSGSSRAASLPTGAALGPVGVLPSYQGNGLGLQIIEAALASDAITQTPWQVLVGEPSLYGRFGFGAASQYGLKCEFQVPPEYFLLRVTPGIEPPVFEQGETLHYHKAFHSV</sequence>
<organism evidence="2 3">
    <name type="scientific">Neiella litorisoli</name>
    <dbReference type="NCBI Taxonomy" id="2771431"/>
    <lineage>
        <taxon>Bacteria</taxon>
        <taxon>Pseudomonadati</taxon>
        <taxon>Pseudomonadota</taxon>
        <taxon>Gammaproteobacteria</taxon>
        <taxon>Alteromonadales</taxon>
        <taxon>Echinimonadaceae</taxon>
        <taxon>Neiella</taxon>
    </lineage>
</organism>
<proteinExistence type="predicted"/>
<evidence type="ECO:0000313" key="3">
    <source>
        <dbReference type="Proteomes" id="UP000638014"/>
    </source>
</evidence>
<dbReference type="InterPro" id="IPR000182">
    <property type="entry name" value="GNAT_dom"/>
</dbReference>
<dbReference type="EMBL" id="JACXAF010000026">
    <property type="protein sequence ID" value="MBD1391035.1"/>
    <property type="molecule type" value="Genomic_DNA"/>
</dbReference>
<feature type="domain" description="N-acetyltransferase" evidence="1">
    <location>
        <begin position="3"/>
        <end position="149"/>
    </location>
</feature>
<dbReference type="AlphaFoldDB" id="A0A8J6UMN7"/>
<evidence type="ECO:0000259" key="1">
    <source>
        <dbReference type="PROSITE" id="PS51186"/>
    </source>
</evidence>
<dbReference type="Proteomes" id="UP000638014">
    <property type="component" value="Unassembled WGS sequence"/>
</dbReference>